<dbReference type="EMBL" id="JACHGF010000004">
    <property type="protein sequence ID" value="MBB5285099.1"/>
    <property type="molecule type" value="Genomic_DNA"/>
</dbReference>
<proteinExistence type="predicted"/>
<sequence>MILYNITTSILHEAEQEWLHWMKSEHIPEAMATGLPAENRLLRLLTELDNGGVTYTCQYYFNTLAEYELYLALHEPQLQRKHNQRYRNRAASFHTLLEDV</sequence>
<gene>
    <name evidence="1" type="ORF">HNQ92_003247</name>
</gene>
<organism evidence="1 2">
    <name type="scientific">Rhabdobacter roseus</name>
    <dbReference type="NCBI Taxonomy" id="1655419"/>
    <lineage>
        <taxon>Bacteria</taxon>
        <taxon>Pseudomonadati</taxon>
        <taxon>Bacteroidota</taxon>
        <taxon>Cytophagia</taxon>
        <taxon>Cytophagales</taxon>
        <taxon>Cytophagaceae</taxon>
        <taxon>Rhabdobacter</taxon>
    </lineage>
</organism>
<reference evidence="1 2" key="1">
    <citation type="submission" date="2020-08" db="EMBL/GenBank/DDBJ databases">
        <title>Genomic Encyclopedia of Type Strains, Phase IV (KMG-IV): sequencing the most valuable type-strain genomes for metagenomic binning, comparative biology and taxonomic classification.</title>
        <authorList>
            <person name="Goeker M."/>
        </authorList>
    </citation>
    <scope>NUCLEOTIDE SEQUENCE [LARGE SCALE GENOMIC DNA]</scope>
    <source>
        <strain evidence="1 2">DSM 105074</strain>
    </source>
</reference>
<evidence type="ECO:0000313" key="2">
    <source>
        <dbReference type="Proteomes" id="UP000557307"/>
    </source>
</evidence>
<dbReference type="RefSeq" id="WP_184175035.1">
    <property type="nucleotide sequence ID" value="NZ_JACHGF010000004.1"/>
</dbReference>
<keyword evidence="2" id="KW-1185">Reference proteome</keyword>
<accession>A0A840TZN4</accession>
<name>A0A840TZN4_9BACT</name>
<comment type="caution">
    <text evidence="1">The sequence shown here is derived from an EMBL/GenBank/DDBJ whole genome shotgun (WGS) entry which is preliminary data.</text>
</comment>
<protein>
    <recommendedName>
        <fullName evidence="3">DUF4286 family protein</fullName>
    </recommendedName>
</protein>
<dbReference type="InterPro" id="IPR025563">
    <property type="entry name" value="DUF4286"/>
</dbReference>
<evidence type="ECO:0008006" key="3">
    <source>
        <dbReference type="Google" id="ProtNLM"/>
    </source>
</evidence>
<dbReference type="Proteomes" id="UP000557307">
    <property type="component" value="Unassembled WGS sequence"/>
</dbReference>
<dbReference type="AlphaFoldDB" id="A0A840TZN4"/>
<dbReference type="Pfam" id="PF14114">
    <property type="entry name" value="DUF4286"/>
    <property type="match status" value="1"/>
</dbReference>
<evidence type="ECO:0000313" key="1">
    <source>
        <dbReference type="EMBL" id="MBB5285099.1"/>
    </source>
</evidence>